<evidence type="ECO:0000256" key="4">
    <source>
        <dbReference type="ARBA" id="ARBA00023319"/>
    </source>
</evidence>
<evidence type="ECO:0000256" key="3">
    <source>
        <dbReference type="ARBA" id="ARBA00023170"/>
    </source>
</evidence>
<dbReference type="PROSITE" id="PS50835">
    <property type="entry name" value="IG_LIKE"/>
    <property type="match status" value="1"/>
</dbReference>
<dbReference type="SMART" id="SM00409">
    <property type="entry name" value="IG"/>
    <property type="match status" value="1"/>
</dbReference>
<keyword evidence="3" id="KW-0675">Receptor</keyword>
<proteinExistence type="predicted"/>
<keyword evidence="4" id="KW-0393">Immunoglobulin domain</keyword>
<keyword evidence="5" id="KW-0391">Immunity</keyword>
<dbReference type="InterPro" id="IPR007110">
    <property type="entry name" value="Ig-like_dom"/>
</dbReference>
<keyword evidence="8" id="KW-1185">Reference proteome</keyword>
<dbReference type="PANTHER" id="PTHR19367:SF18">
    <property type="entry name" value="T CELL RECEPTOR ALPHA VARIABLE 16"/>
    <property type="match status" value="1"/>
</dbReference>
<evidence type="ECO:0000259" key="6">
    <source>
        <dbReference type="PROSITE" id="PS50835"/>
    </source>
</evidence>
<dbReference type="GO" id="GO:0002250">
    <property type="term" value="P:adaptive immune response"/>
    <property type="evidence" value="ECO:0007669"/>
    <property type="project" value="UniProtKB-KW"/>
</dbReference>
<evidence type="ECO:0000313" key="8">
    <source>
        <dbReference type="Proteomes" id="UP000007635"/>
    </source>
</evidence>
<reference evidence="7" key="3">
    <citation type="submission" date="2025-09" db="UniProtKB">
        <authorList>
            <consortium name="Ensembl"/>
        </authorList>
    </citation>
    <scope>IDENTIFICATION</scope>
</reference>
<accession>A0AAQ4NY77</accession>
<keyword evidence="2" id="KW-1064">Adaptive immunity</keyword>
<reference evidence="7 8" key="1">
    <citation type="journal article" date="2021" name="G3 (Bethesda)">
        <title>Improved contiguity of the threespine stickleback genome using long-read sequencing.</title>
        <authorList>
            <person name="Nath S."/>
            <person name="Shaw D.E."/>
            <person name="White M.A."/>
        </authorList>
    </citation>
    <scope>NUCLEOTIDE SEQUENCE [LARGE SCALE GENOMIC DNA]</scope>
    <source>
        <strain evidence="7 8">Lake Benthic</strain>
    </source>
</reference>
<dbReference type="AlphaFoldDB" id="A0AAQ4NY77"/>
<dbReference type="InterPro" id="IPR036179">
    <property type="entry name" value="Ig-like_dom_sf"/>
</dbReference>
<evidence type="ECO:0000256" key="5">
    <source>
        <dbReference type="ARBA" id="ARBA00043266"/>
    </source>
</evidence>
<organism evidence="7 8">
    <name type="scientific">Gasterosteus aculeatus aculeatus</name>
    <name type="common">three-spined stickleback</name>
    <dbReference type="NCBI Taxonomy" id="481459"/>
    <lineage>
        <taxon>Eukaryota</taxon>
        <taxon>Metazoa</taxon>
        <taxon>Chordata</taxon>
        <taxon>Craniata</taxon>
        <taxon>Vertebrata</taxon>
        <taxon>Euteleostomi</taxon>
        <taxon>Actinopterygii</taxon>
        <taxon>Neopterygii</taxon>
        <taxon>Teleostei</taxon>
        <taxon>Neoteleostei</taxon>
        <taxon>Acanthomorphata</taxon>
        <taxon>Eupercaria</taxon>
        <taxon>Perciformes</taxon>
        <taxon>Cottioidei</taxon>
        <taxon>Gasterosteales</taxon>
        <taxon>Gasterosteidae</taxon>
        <taxon>Gasterosteus</taxon>
    </lineage>
</organism>
<dbReference type="GO" id="GO:0042101">
    <property type="term" value="C:T cell receptor complex"/>
    <property type="evidence" value="ECO:0007669"/>
    <property type="project" value="UniProtKB-KW"/>
</dbReference>
<dbReference type="InterPro" id="IPR013106">
    <property type="entry name" value="Ig_V-set"/>
</dbReference>
<dbReference type="InterPro" id="IPR051287">
    <property type="entry name" value="TCR_variable_region"/>
</dbReference>
<keyword evidence="1" id="KW-0732">Signal</keyword>
<dbReference type="Proteomes" id="UP000007635">
    <property type="component" value="Chromosome III"/>
</dbReference>
<dbReference type="SMART" id="SM00406">
    <property type="entry name" value="IGv"/>
    <property type="match status" value="1"/>
</dbReference>
<dbReference type="InterPro" id="IPR013783">
    <property type="entry name" value="Ig-like_fold"/>
</dbReference>
<dbReference type="Ensembl" id="ENSGACT00000071361.1">
    <property type="protein sequence ID" value="ENSGACP00000030658.1"/>
    <property type="gene ID" value="ENSGACG00000033398.1"/>
</dbReference>
<reference evidence="7" key="2">
    <citation type="submission" date="2025-08" db="UniProtKB">
        <authorList>
            <consortium name="Ensembl"/>
        </authorList>
    </citation>
    <scope>IDENTIFICATION</scope>
</reference>
<dbReference type="GeneTree" id="ENSGT00940000175566"/>
<name>A0AAQ4NY77_GASAC</name>
<dbReference type="SUPFAM" id="SSF48726">
    <property type="entry name" value="Immunoglobulin"/>
    <property type="match status" value="1"/>
</dbReference>
<protein>
    <recommendedName>
        <fullName evidence="6">Ig-like domain-containing protein</fullName>
    </recommendedName>
</protein>
<dbReference type="InterPro" id="IPR003599">
    <property type="entry name" value="Ig_sub"/>
</dbReference>
<sequence>METESISLYFLWSSSLGNTLEDDITANSAEVLSSEGFSVSLSCKYSVKADNLQWYRQNPGSSPQFLLLITDTQQPSVVHAQPPEPRLTAELNKERTQVHLKISSATVSDSAVYYCAVQPTVTGNTKTLYKNLWSKDISVHHPPEGVSN</sequence>
<dbReference type="Gene3D" id="2.60.40.10">
    <property type="entry name" value="Immunoglobulins"/>
    <property type="match status" value="1"/>
</dbReference>
<evidence type="ECO:0000256" key="1">
    <source>
        <dbReference type="ARBA" id="ARBA00022729"/>
    </source>
</evidence>
<keyword evidence="5" id="KW-1279">T cell receptor</keyword>
<evidence type="ECO:0000256" key="2">
    <source>
        <dbReference type="ARBA" id="ARBA00023130"/>
    </source>
</evidence>
<evidence type="ECO:0000313" key="7">
    <source>
        <dbReference type="Ensembl" id="ENSGACP00000030658.1"/>
    </source>
</evidence>
<feature type="domain" description="Ig-like" evidence="6">
    <location>
        <begin position="22"/>
        <end position="129"/>
    </location>
</feature>
<dbReference type="Pfam" id="PF07686">
    <property type="entry name" value="V-set"/>
    <property type="match status" value="1"/>
</dbReference>
<dbReference type="PANTHER" id="PTHR19367">
    <property type="entry name" value="T-CELL RECEPTOR ALPHA CHAIN V REGION"/>
    <property type="match status" value="1"/>
</dbReference>